<accession>A0A8H4VWZ9</accession>
<dbReference type="GO" id="GO:0016787">
    <property type="term" value="F:hydrolase activity"/>
    <property type="evidence" value="ECO:0007669"/>
    <property type="project" value="InterPro"/>
</dbReference>
<evidence type="ECO:0000259" key="1">
    <source>
        <dbReference type="Pfam" id="PF01738"/>
    </source>
</evidence>
<evidence type="ECO:0000313" key="2">
    <source>
        <dbReference type="EMBL" id="KAF4623400.1"/>
    </source>
</evidence>
<dbReference type="PANTHER" id="PTHR17630:SF44">
    <property type="entry name" value="PROTEIN AIM2"/>
    <property type="match status" value="1"/>
</dbReference>
<dbReference type="Pfam" id="PF01738">
    <property type="entry name" value="DLH"/>
    <property type="match status" value="1"/>
</dbReference>
<dbReference type="Proteomes" id="UP000521872">
    <property type="component" value="Unassembled WGS sequence"/>
</dbReference>
<feature type="domain" description="Dienelactone hydrolase" evidence="1">
    <location>
        <begin position="32"/>
        <end position="265"/>
    </location>
</feature>
<dbReference type="InterPro" id="IPR002925">
    <property type="entry name" value="Dienelactn_hydro"/>
</dbReference>
<comment type="caution">
    <text evidence="2">The sequence shown here is derived from an EMBL/GenBank/DDBJ whole genome shotgun (WGS) entry which is preliminary data.</text>
</comment>
<keyword evidence="3" id="KW-1185">Reference proteome</keyword>
<organism evidence="2 3">
    <name type="scientific">Agrocybe pediades</name>
    <dbReference type="NCBI Taxonomy" id="84607"/>
    <lineage>
        <taxon>Eukaryota</taxon>
        <taxon>Fungi</taxon>
        <taxon>Dikarya</taxon>
        <taxon>Basidiomycota</taxon>
        <taxon>Agaricomycotina</taxon>
        <taxon>Agaricomycetes</taxon>
        <taxon>Agaricomycetidae</taxon>
        <taxon>Agaricales</taxon>
        <taxon>Agaricineae</taxon>
        <taxon>Strophariaceae</taxon>
        <taxon>Agrocybe</taxon>
    </lineage>
</organism>
<dbReference type="PANTHER" id="PTHR17630">
    <property type="entry name" value="DIENELACTONE HYDROLASE"/>
    <property type="match status" value="1"/>
</dbReference>
<dbReference type="InterPro" id="IPR029058">
    <property type="entry name" value="AB_hydrolase_fold"/>
</dbReference>
<dbReference type="Gene3D" id="3.40.50.1820">
    <property type="entry name" value="alpha/beta hydrolase"/>
    <property type="match status" value="1"/>
</dbReference>
<proteinExistence type="predicted"/>
<sequence>MSCPDCAKGHILEGEPKGSIENEFQGAYFAPSPTGSPSKRAVLLFTDAFGLPLKNCKIMADEMAKRLECDVWIPDYFNGQPLLDLDSLRLPERPGQKLSIMDWINFILVAIPRIPNYIRNRPSVVDMRIESFINLIKEKKKYDKIGSVGYCFGGSACVRIASTGLVDTVVIVHPGRLRIEQVKAMKVPASWACAEEDFNFSNELRDQCEAELASRKGKDNFVEYEFKIWKGTQHGFGSRPNMTIPEIKEAFEGAFEQAIAWFNKTLVV</sequence>
<dbReference type="SUPFAM" id="SSF53474">
    <property type="entry name" value="alpha/beta-Hydrolases"/>
    <property type="match status" value="1"/>
</dbReference>
<evidence type="ECO:0000313" key="3">
    <source>
        <dbReference type="Proteomes" id="UP000521872"/>
    </source>
</evidence>
<dbReference type="EMBL" id="JAACJL010000001">
    <property type="protein sequence ID" value="KAF4623400.1"/>
    <property type="molecule type" value="Genomic_DNA"/>
</dbReference>
<protein>
    <recommendedName>
        <fullName evidence="1">Dienelactone hydrolase domain-containing protein</fullName>
    </recommendedName>
</protein>
<dbReference type="AlphaFoldDB" id="A0A8H4VWZ9"/>
<name>A0A8H4VWZ9_9AGAR</name>
<reference evidence="2 3" key="1">
    <citation type="submission" date="2019-12" db="EMBL/GenBank/DDBJ databases">
        <authorList>
            <person name="Floudas D."/>
            <person name="Bentzer J."/>
            <person name="Ahren D."/>
            <person name="Johansson T."/>
            <person name="Persson P."/>
            <person name="Tunlid A."/>
        </authorList>
    </citation>
    <scope>NUCLEOTIDE SEQUENCE [LARGE SCALE GENOMIC DNA]</scope>
    <source>
        <strain evidence="2 3">CBS 102.39</strain>
    </source>
</reference>
<gene>
    <name evidence="2" type="ORF">D9613_002411</name>
</gene>